<dbReference type="Pfam" id="PF02321">
    <property type="entry name" value="OEP"/>
    <property type="match status" value="2"/>
</dbReference>
<accession>A0A117MJ95</accession>
<dbReference type="GO" id="GO:0015562">
    <property type="term" value="F:efflux transmembrane transporter activity"/>
    <property type="evidence" value="ECO:0007669"/>
    <property type="project" value="InterPro"/>
</dbReference>
<evidence type="ECO:0000256" key="4">
    <source>
        <dbReference type="ARBA" id="ARBA00022452"/>
    </source>
</evidence>
<sequence length="472" mass="52458">MTTKRLQISILNSRPFHSILTTAILLLLPFAVLCAEPPQKRLSLQESVSIALDNASSLKKASNLVRLEGADVLRSYGGFLPRLSVSAGYVPYSVSRSYTQLSGTETVKLKSEQETLNLTLTTSLNLFNGFRDYAALQAALNNEQGAGFSLFRARQAVVFDVTQSYYQVLLNEEILAIARENLLTAKDQLTLTERQFQIGLKSMPDLYQQQAETASSELAVNQADAQLARSRLELLRRLRIDPRTKLLLEPVSKETLSPEPLKTGIDSLIAQALLRRDDLKSKKLETDAAGWQIRQAAASWYPKLDLNFNVSTSGVESLRQTYTGDTFNYSYPPLGEQLENSIGYSVSLNFSWALFDGFQTRYNVEQAKINQINQRLDYEDLHSDIALDLQQAVTDYSSAFTRIESAKVGLKAAKSAYESIKRKYDLGASGFIELSTARAALFSAMSTLSQATYNLALQKNVLDFTSGTLSTR</sequence>
<proteinExistence type="inferred from homology"/>
<evidence type="ECO:0000313" key="8">
    <source>
        <dbReference type="EMBL" id="KUL20229.1"/>
    </source>
</evidence>
<keyword evidence="7" id="KW-0998">Cell outer membrane</keyword>
<dbReference type="PANTHER" id="PTHR30026">
    <property type="entry name" value="OUTER MEMBRANE PROTEIN TOLC"/>
    <property type="match status" value="1"/>
</dbReference>
<dbReference type="AlphaFoldDB" id="A0A117MJ95"/>
<dbReference type="Proteomes" id="UP000053937">
    <property type="component" value="Unassembled WGS sequence"/>
</dbReference>
<dbReference type="EMBL" id="LMBR01000254">
    <property type="protein sequence ID" value="KUL20229.1"/>
    <property type="molecule type" value="Genomic_DNA"/>
</dbReference>
<evidence type="ECO:0000256" key="5">
    <source>
        <dbReference type="ARBA" id="ARBA00022692"/>
    </source>
</evidence>
<dbReference type="InterPro" id="IPR003423">
    <property type="entry name" value="OMP_efflux"/>
</dbReference>
<reference evidence="8 9" key="1">
    <citation type="submission" date="2015-10" db="EMBL/GenBank/DDBJ databases">
        <title>Draft Genome Sequence of Chlorobium limicola strain Frasassi Growing under Artificial Lighting in the Frasassi Cave System.</title>
        <authorList>
            <person name="Mansor M."/>
            <person name="Macalady J."/>
        </authorList>
    </citation>
    <scope>NUCLEOTIDE SEQUENCE [LARGE SCALE GENOMIC DNA]</scope>
    <source>
        <strain evidence="8 9">Frasassi</strain>
    </source>
</reference>
<evidence type="ECO:0000256" key="7">
    <source>
        <dbReference type="ARBA" id="ARBA00023237"/>
    </source>
</evidence>
<comment type="caution">
    <text evidence="8">The sequence shown here is derived from an EMBL/GenBank/DDBJ whole genome shotgun (WGS) entry which is preliminary data.</text>
</comment>
<dbReference type="GO" id="GO:0015288">
    <property type="term" value="F:porin activity"/>
    <property type="evidence" value="ECO:0007669"/>
    <property type="project" value="TreeGrafter"/>
</dbReference>
<keyword evidence="3" id="KW-0813">Transport</keyword>
<evidence type="ECO:0000313" key="9">
    <source>
        <dbReference type="Proteomes" id="UP000053937"/>
    </source>
</evidence>
<evidence type="ECO:0000256" key="2">
    <source>
        <dbReference type="ARBA" id="ARBA00007613"/>
    </source>
</evidence>
<comment type="subcellular location">
    <subcellularLocation>
        <location evidence="1">Cell outer membrane</location>
    </subcellularLocation>
</comment>
<keyword evidence="9" id="KW-1185">Reference proteome</keyword>
<name>A0A117MJ95_CHLLI</name>
<protein>
    <submittedName>
        <fullName evidence="8">Transporter</fullName>
    </submittedName>
</protein>
<organism evidence="8 9">
    <name type="scientific">Chlorobium limicola</name>
    <dbReference type="NCBI Taxonomy" id="1092"/>
    <lineage>
        <taxon>Bacteria</taxon>
        <taxon>Pseudomonadati</taxon>
        <taxon>Chlorobiota</taxon>
        <taxon>Chlorobiia</taxon>
        <taxon>Chlorobiales</taxon>
        <taxon>Chlorobiaceae</taxon>
        <taxon>Chlorobium/Pelodictyon group</taxon>
        <taxon>Chlorobium</taxon>
    </lineage>
</organism>
<comment type="similarity">
    <text evidence="2">Belongs to the outer membrane factor (OMF) (TC 1.B.17) family.</text>
</comment>
<dbReference type="GO" id="GO:0009279">
    <property type="term" value="C:cell outer membrane"/>
    <property type="evidence" value="ECO:0007669"/>
    <property type="project" value="UniProtKB-SubCell"/>
</dbReference>
<evidence type="ECO:0000256" key="3">
    <source>
        <dbReference type="ARBA" id="ARBA00022448"/>
    </source>
</evidence>
<keyword evidence="4" id="KW-1134">Transmembrane beta strand</keyword>
<dbReference type="OrthoDB" id="9811587at2"/>
<dbReference type="GO" id="GO:1990281">
    <property type="term" value="C:efflux pump complex"/>
    <property type="evidence" value="ECO:0007669"/>
    <property type="project" value="TreeGrafter"/>
</dbReference>
<keyword evidence="5" id="KW-0812">Transmembrane</keyword>
<evidence type="ECO:0000256" key="6">
    <source>
        <dbReference type="ARBA" id="ARBA00023136"/>
    </source>
</evidence>
<dbReference type="SUPFAM" id="SSF56954">
    <property type="entry name" value="Outer membrane efflux proteins (OEP)"/>
    <property type="match status" value="1"/>
</dbReference>
<evidence type="ECO:0000256" key="1">
    <source>
        <dbReference type="ARBA" id="ARBA00004442"/>
    </source>
</evidence>
<keyword evidence="6" id="KW-0472">Membrane</keyword>
<gene>
    <name evidence="8" type="ORF">ASB62_10125</name>
</gene>
<dbReference type="Gene3D" id="1.20.1600.10">
    <property type="entry name" value="Outer membrane efflux proteins (OEP)"/>
    <property type="match status" value="1"/>
</dbReference>
<dbReference type="InterPro" id="IPR051906">
    <property type="entry name" value="TolC-like"/>
</dbReference>
<dbReference type="PANTHER" id="PTHR30026:SF20">
    <property type="entry name" value="OUTER MEMBRANE PROTEIN TOLC"/>
    <property type="match status" value="1"/>
</dbReference>